<feature type="compositionally biased region" description="Low complexity" evidence="1">
    <location>
        <begin position="147"/>
        <end position="160"/>
    </location>
</feature>
<evidence type="ECO:0000256" key="1">
    <source>
        <dbReference type="SAM" id="MobiDB-lite"/>
    </source>
</evidence>
<evidence type="ECO:0000313" key="2">
    <source>
        <dbReference type="EMBL" id="KAK9843638.1"/>
    </source>
</evidence>
<protein>
    <submittedName>
        <fullName evidence="2">Uncharacterized protein</fullName>
    </submittedName>
</protein>
<organism evidence="2 3">
    <name type="scientific">Elliptochloris bilobata</name>
    <dbReference type="NCBI Taxonomy" id="381761"/>
    <lineage>
        <taxon>Eukaryota</taxon>
        <taxon>Viridiplantae</taxon>
        <taxon>Chlorophyta</taxon>
        <taxon>core chlorophytes</taxon>
        <taxon>Trebouxiophyceae</taxon>
        <taxon>Trebouxiophyceae incertae sedis</taxon>
        <taxon>Elliptochloris clade</taxon>
        <taxon>Elliptochloris</taxon>
    </lineage>
</organism>
<evidence type="ECO:0000313" key="3">
    <source>
        <dbReference type="Proteomes" id="UP001445335"/>
    </source>
</evidence>
<feature type="compositionally biased region" description="Basic and acidic residues" evidence="1">
    <location>
        <begin position="26"/>
        <end position="40"/>
    </location>
</feature>
<gene>
    <name evidence="2" type="ORF">WJX81_000550</name>
</gene>
<feature type="region of interest" description="Disordered" evidence="1">
    <location>
        <begin position="98"/>
        <end position="172"/>
    </location>
</feature>
<comment type="caution">
    <text evidence="2">The sequence shown here is derived from an EMBL/GenBank/DDBJ whole genome shotgun (WGS) entry which is preliminary data.</text>
</comment>
<accession>A0AAW1SBP4</accession>
<sequence length="172" mass="17820">MAEGPPTEEMEHLAVGEEGEEGDSGEELHTGETGDAARGEDEADAPGSMAAPAPSVYQLKAQEVLGRCQEELAAEEPVEGGDRRLAARLRTGVASLLRAAAAGPRPPGAKGGAAGEGSEPRRRKSHRGGRKVREREARAAEKRESEAAGAAYSGATAPGATWSSFSRRGAQY</sequence>
<proteinExistence type="predicted"/>
<reference evidence="2 3" key="1">
    <citation type="journal article" date="2024" name="Nat. Commun.">
        <title>Phylogenomics reveals the evolutionary origins of lichenization in chlorophyte algae.</title>
        <authorList>
            <person name="Puginier C."/>
            <person name="Libourel C."/>
            <person name="Otte J."/>
            <person name="Skaloud P."/>
            <person name="Haon M."/>
            <person name="Grisel S."/>
            <person name="Petersen M."/>
            <person name="Berrin J.G."/>
            <person name="Delaux P.M."/>
            <person name="Dal Grande F."/>
            <person name="Keller J."/>
        </authorList>
    </citation>
    <scope>NUCLEOTIDE SEQUENCE [LARGE SCALE GENOMIC DNA]</scope>
    <source>
        <strain evidence="2 3">SAG 245.80</strain>
    </source>
</reference>
<dbReference type="Proteomes" id="UP001445335">
    <property type="component" value="Unassembled WGS sequence"/>
</dbReference>
<dbReference type="AlphaFoldDB" id="A0AAW1SBP4"/>
<feature type="compositionally biased region" description="Basic and acidic residues" evidence="1">
    <location>
        <begin position="131"/>
        <end position="146"/>
    </location>
</feature>
<feature type="region of interest" description="Disordered" evidence="1">
    <location>
        <begin position="1"/>
        <end position="55"/>
    </location>
</feature>
<feature type="compositionally biased region" description="Basic residues" evidence="1">
    <location>
        <begin position="121"/>
        <end position="130"/>
    </location>
</feature>
<dbReference type="EMBL" id="JALJOU010000005">
    <property type="protein sequence ID" value="KAK9843638.1"/>
    <property type="molecule type" value="Genomic_DNA"/>
</dbReference>
<name>A0AAW1SBP4_9CHLO</name>
<keyword evidence="3" id="KW-1185">Reference proteome</keyword>